<feature type="domain" description="Sulfatase-modifying factor enzyme-like" evidence="1">
    <location>
        <begin position="12"/>
        <end position="114"/>
    </location>
</feature>
<dbReference type="InterPro" id="IPR005532">
    <property type="entry name" value="SUMF_dom"/>
</dbReference>
<dbReference type="SUPFAM" id="SSF56436">
    <property type="entry name" value="C-type lectin-like"/>
    <property type="match status" value="1"/>
</dbReference>
<dbReference type="AlphaFoldDB" id="A0A2H0AD62"/>
<protein>
    <recommendedName>
        <fullName evidence="1">Sulfatase-modifying factor enzyme-like domain-containing protein</fullName>
    </recommendedName>
</protein>
<dbReference type="PANTHER" id="PTHR23150:SF19">
    <property type="entry name" value="FORMYLGLYCINE-GENERATING ENZYME"/>
    <property type="match status" value="1"/>
</dbReference>
<evidence type="ECO:0000313" key="3">
    <source>
        <dbReference type="Proteomes" id="UP000231067"/>
    </source>
</evidence>
<evidence type="ECO:0000259" key="1">
    <source>
        <dbReference type="Pfam" id="PF03781"/>
    </source>
</evidence>
<dbReference type="Pfam" id="PF03781">
    <property type="entry name" value="FGE-sulfatase"/>
    <property type="match status" value="1"/>
</dbReference>
<proteinExistence type="predicted"/>
<accession>A0A2H0AD62</accession>
<gene>
    <name evidence="2" type="ORF">COX18_00180</name>
</gene>
<dbReference type="InterPro" id="IPR016187">
    <property type="entry name" value="CTDL_fold"/>
</dbReference>
<dbReference type="Proteomes" id="UP000231067">
    <property type="component" value="Unassembled WGS sequence"/>
</dbReference>
<dbReference type="Gene3D" id="3.90.1580.10">
    <property type="entry name" value="paralog of FGE (formylglycine-generating enzyme)"/>
    <property type="match status" value="1"/>
</dbReference>
<dbReference type="InterPro" id="IPR042095">
    <property type="entry name" value="SUMF_sf"/>
</dbReference>
<evidence type="ECO:0000313" key="2">
    <source>
        <dbReference type="EMBL" id="PIP42478.1"/>
    </source>
</evidence>
<dbReference type="PANTHER" id="PTHR23150">
    <property type="entry name" value="SULFATASE MODIFYING FACTOR 1, 2"/>
    <property type="match status" value="1"/>
</dbReference>
<dbReference type="EMBL" id="PCSH01000005">
    <property type="protein sequence ID" value="PIP42478.1"/>
    <property type="molecule type" value="Genomic_DNA"/>
</dbReference>
<reference evidence="2 3" key="1">
    <citation type="submission" date="2017-09" db="EMBL/GenBank/DDBJ databases">
        <title>Depth-based differentiation of microbial function through sediment-hosted aquifers and enrichment of novel symbionts in the deep terrestrial subsurface.</title>
        <authorList>
            <person name="Probst A.J."/>
            <person name="Ladd B."/>
            <person name="Jarett J.K."/>
            <person name="Geller-Mcgrath D.E."/>
            <person name="Sieber C.M."/>
            <person name="Emerson J.B."/>
            <person name="Anantharaman K."/>
            <person name="Thomas B.C."/>
            <person name="Malmstrom R."/>
            <person name="Stieglmeier M."/>
            <person name="Klingl A."/>
            <person name="Woyke T."/>
            <person name="Ryan C.M."/>
            <person name="Banfield J.F."/>
        </authorList>
    </citation>
    <scope>NUCLEOTIDE SEQUENCE [LARGE SCALE GENOMIC DNA]</scope>
    <source>
        <strain evidence="2">CG23_combo_of_CG06-09_8_20_14_all_40_23</strain>
    </source>
</reference>
<comment type="caution">
    <text evidence="2">The sequence shown here is derived from an EMBL/GenBank/DDBJ whole genome shotgun (WGS) entry which is preliminary data.</text>
</comment>
<dbReference type="InterPro" id="IPR051043">
    <property type="entry name" value="Sulfatase_Mod_Factor_Kinase"/>
</dbReference>
<organism evidence="2 3">
    <name type="scientific">Candidatus Desantisbacteria bacterium CG23_combo_of_CG06-09_8_20_14_all_40_23</name>
    <dbReference type="NCBI Taxonomy" id="1974550"/>
    <lineage>
        <taxon>Bacteria</taxon>
        <taxon>Candidatus Desantisiibacteriota</taxon>
    </lineage>
</organism>
<dbReference type="GO" id="GO:0120147">
    <property type="term" value="F:formylglycine-generating oxidase activity"/>
    <property type="evidence" value="ECO:0007669"/>
    <property type="project" value="TreeGrafter"/>
</dbReference>
<sequence length="115" mass="13343">MPLPWGRTPEPNPKRVNYYEGKLKQTSTVGSYPLGATPKGVLDIAGNMWEWCYDWYGSYELSPDENHSEPNNGDYRVLRGGSWNYDFRDYFRCASRNHCRPGSRDNNLGFRIART</sequence>
<name>A0A2H0AD62_9BACT</name>